<proteinExistence type="predicted"/>
<accession>A0AAN9KQA1</accession>
<reference evidence="2 3" key="1">
    <citation type="submission" date="2024-01" db="EMBL/GenBank/DDBJ databases">
        <title>The genomes of 5 underutilized Papilionoideae crops provide insights into root nodulation and disease resistanc.</title>
        <authorList>
            <person name="Jiang F."/>
        </authorList>
    </citation>
    <scope>NUCLEOTIDE SEQUENCE [LARGE SCALE GENOMIC DNA]</scope>
    <source>
        <strain evidence="2">LVBAO_FW01</strain>
        <tissue evidence="2">Leaves</tissue>
    </source>
</reference>
<gene>
    <name evidence="2" type="ORF">VNO77_31316</name>
</gene>
<feature type="region of interest" description="Disordered" evidence="1">
    <location>
        <begin position="1"/>
        <end position="35"/>
    </location>
</feature>
<organism evidence="2 3">
    <name type="scientific">Canavalia gladiata</name>
    <name type="common">Sword bean</name>
    <name type="synonym">Dolichos gladiatus</name>
    <dbReference type="NCBI Taxonomy" id="3824"/>
    <lineage>
        <taxon>Eukaryota</taxon>
        <taxon>Viridiplantae</taxon>
        <taxon>Streptophyta</taxon>
        <taxon>Embryophyta</taxon>
        <taxon>Tracheophyta</taxon>
        <taxon>Spermatophyta</taxon>
        <taxon>Magnoliopsida</taxon>
        <taxon>eudicotyledons</taxon>
        <taxon>Gunneridae</taxon>
        <taxon>Pentapetalae</taxon>
        <taxon>rosids</taxon>
        <taxon>fabids</taxon>
        <taxon>Fabales</taxon>
        <taxon>Fabaceae</taxon>
        <taxon>Papilionoideae</taxon>
        <taxon>50 kb inversion clade</taxon>
        <taxon>NPAAA clade</taxon>
        <taxon>indigoferoid/millettioid clade</taxon>
        <taxon>Phaseoleae</taxon>
        <taxon>Canavalia</taxon>
    </lineage>
</organism>
<sequence>MRGGGRWEKNWQGLTSSKRFEQERNGGEEGAAARTRRRWGALASGAYRQRGCGRRNGASPSLSMFSGCARRITLLLAQWFEGGEERWKRMIDLHSGSCKAETRVRQAPPTFSFPGFELVEGYSWPDNTESVAGLDNEEAEILPRIELPLRRLLDLAEAPDEESED</sequence>
<keyword evidence="3" id="KW-1185">Reference proteome</keyword>
<name>A0AAN9KQA1_CANGL</name>
<evidence type="ECO:0000313" key="3">
    <source>
        <dbReference type="Proteomes" id="UP001367508"/>
    </source>
</evidence>
<dbReference type="AlphaFoldDB" id="A0AAN9KQA1"/>
<dbReference type="EMBL" id="JAYMYQ010000007">
    <property type="protein sequence ID" value="KAK7321106.1"/>
    <property type="molecule type" value="Genomic_DNA"/>
</dbReference>
<feature type="compositionally biased region" description="Basic and acidic residues" evidence="1">
    <location>
        <begin position="18"/>
        <end position="27"/>
    </location>
</feature>
<comment type="caution">
    <text evidence="2">The sequence shown here is derived from an EMBL/GenBank/DDBJ whole genome shotgun (WGS) entry which is preliminary data.</text>
</comment>
<evidence type="ECO:0000256" key="1">
    <source>
        <dbReference type="SAM" id="MobiDB-lite"/>
    </source>
</evidence>
<protein>
    <submittedName>
        <fullName evidence="2">Uncharacterized protein</fullName>
    </submittedName>
</protein>
<evidence type="ECO:0000313" key="2">
    <source>
        <dbReference type="EMBL" id="KAK7321106.1"/>
    </source>
</evidence>
<dbReference type="Proteomes" id="UP001367508">
    <property type="component" value="Unassembled WGS sequence"/>
</dbReference>